<evidence type="ECO:0000313" key="6">
    <source>
        <dbReference type="EMBL" id="MEA8798837.1"/>
    </source>
</evidence>
<comment type="subcellular location">
    <subcellularLocation>
        <location evidence="1">Cytoplasm</location>
    </subcellularLocation>
</comment>
<keyword evidence="4" id="KW-0963">Cytoplasm</keyword>
<reference evidence="7" key="2">
    <citation type="journal article" date="2021" name="Microb. Genom.">
        <title>A genomic epidemiological study shows that prevalence of antimicrobial resistance in Enterobacterales is associated with the livestock host, as well as antimicrobial usage.</title>
        <authorList>
            <person name="AbuOun M."/>
            <person name="Jones H."/>
            <person name="Stubberfield E."/>
            <person name="Gilson D."/>
            <person name="Shaw L.P."/>
            <person name="Hubbard A.T.M."/>
            <person name="Chau K.K."/>
            <person name="Sebra R."/>
            <person name="Peto T.E.A."/>
            <person name="Crook D.W."/>
            <person name="Read D.S."/>
            <person name="Gweon H.S."/>
            <person name="Walker A.S."/>
            <person name="Stoesser N."/>
            <person name="Smith R.P."/>
            <person name="Anjum M.F."/>
            <person name="On Behalf Of The Rehab Consortium."/>
        </authorList>
    </citation>
    <scope>NUCLEOTIDE SEQUENCE</scope>
    <source>
        <strain evidence="7">RHBSTW-00938</strain>
    </source>
</reference>
<evidence type="ECO:0000313" key="8">
    <source>
        <dbReference type="Proteomes" id="UP000514462"/>
    </source>
</evidence>
<dbReference type="GeneID" id="93313745"/>
<dbReference type="Proteomes" id="UP000514462">
    <property type="component" value="Chromosome"/>
</dbReference>
<organism evidence="6 9">
    <name type="scientific">Klebsiella aerogenes</name>
    <name type="common">Enterobacter aerogenes</name>
    <dbReference type="NCBI Taxonomy" id="548"/>
    <lineage>
        <taxon>Bacteria</taxon>
        <taxon>Pseudomonadati</taxon>
        <taxon>Pseudomonadota</taxon>
        <taxon>Gammaproteobacteria</taxon>
        <taxon>Enterobacterales</taxon>
        <taxon>Enterobacteriaceae</taxon>
        <taxon>Klebsiella/Raoultella group</taxon>
        <taxon>Klebsiella</taxon>
    </lineage>
</organism>
<dbReference type="EMBL" id="CP055904">
    <property type="protein sequence ID" value="QMR42669.1"/>
    <property type="molecule type" value="Genomic_DNA"/>
</dbReference>
<dbReference type="Proteomes" id="UP001303386">
    <property type="component" value="Unassembled WGS sequence"/>
</dbReference>
<reference evidence="6" key="3">
    <citation type="journal article" date="2023" name="J. Hosp. Infect.">
        <title>Cross-contamination of carbapenem-resistant Gram-negative bacteria between patients and hospital environment in the first year of a newly built surgical ward.</title>
        <authorList>
            <person name="Boutin S."/>
            <person name="Scherrer M."/>
            <person name="Spath I."/>
            <person name="Kocer K."/>
            <person name="Heeg K."/>
            <person name="Nurjadi D."/>
        </authorList>
    </citation>
    <scope>NUCLEOTIDE SEQUENCE</scope>
    <source>
        <strain evidence="6">KE10384</strain>
    </source>
</reference>
<evidence type="ECO:0000313" key="9">
    <source>
        <dbReference type="Proteomes" id="UP001303386"/>
    </source>
</evidence>
<dbReference type="AlphaFoldDB" id="A0AAE3FBQ1"/>
<dbReference type="EMBL" id="JARELW010000002">
    <property type="protein sequence ID" value="MEA8798837.1"/>
    <property type="molecule type" value="Genomic_DNA"/>
</dbReference>
<dbReference type="GO" id="GO:0005737">
    <property type="term" value="C:cytoplasm"/>
    <property type="evidence" value="ECO:0007669"/>
    <property type="project" value="UniProtKB-SubCell"/>
</dbReference>
<sequence length="38" mass="4146">MNKKPVAQLQCQHYLLGLKAVHGLLSRLSTAIVVNITS</sequence>
<evidence type="ECO:0000256" key="2">
    <source>
        <dbReference type="ARBA" id="ARBA00008499"/>
    </source>
</evidence>
<dbReference type="InterPro" id="IPR020196">
    <property type="entry name" value="Uncharacterised_YqgB"/>
</dbReference>
<comment type="similarity">
    <text evidence="2">Belongs to the YqgB family.</text>
</comment>
<reference evidence="5" key="4">
    <citation type="submission" date="2023-11" db="EMBL/GenBank/DDBJ databases">
        <title>Detection of rare carbapenemases in Enterobacterales - comparison of two colorimetric and two CIM-based carbapenemase assays.</title>
        <authorList>
            <person name="Schaffarczyk L."/>
            <person name="Noster J."/>
            <person name="Stelzer Y."/>
            <person name="Sattler J."/>
            <person name="Gatermann S."/>
            <person name="Hamprecht A."/>
        </authorList>
    </citation>
    <scope>NUCLEOTIDE SEQUENCE</scope>
    <source>
        <strain evidence="5">CIM-Cont-037</strain>
    </source>
</reference>
<reference evidence="8" key="1">
    <citation type="submission" date="2020-06" db="EMBL/GenBank/DDBJ databases">
        <title>REHAB project genomes.</title>
        <authorList>
            <person name="Shaw L.P."/>
        </authorList>
    </citation>
    <scope>NUCLEOTIDE SEQUENCE [LARGE SCALE GENOMIC DNA]</scope>
    <source>
        <strain evidence="8">RHBSTW-00938</strain>
    </source>
</reference>
<dbReference type="RefSeq" id="WP_015369741.1">
    <property type="nucleotide sequence ID" value="NZ_AP022108.1"/>
</dbReference>
<name>A0AAE3FBQ1_KLEAE</name>
<dbReference type="Pfam" id="PF11036">
    <property type="entry name" value="YqgB"/>
    <property type="match status" value="1"/>
</dbReference>
<gene>
    <name evidence="6" type="primary">yqgB</name>
    <name evidence="7" type="ORF">HV331_14655</name>
    <name evidence="6" type="ORF">PZT46_06145</name>
    <name evidence="5" type="ORF">SJ059_06085</name>
</gene>
<dbReference type="EMBL" id="JAWZZT010000004">
    <property type="protein sequence ID" value="MDX7014046.1"/>
    <property type="molecule type" value="Genomic_DNA"/>
</dbReference>
<accession>A0AAE3FBQ1</accession>
<evidence type="ECO:0000313" key="7">
    <source>
        <dbReference type="EMBL" id="QMR42669.1"/>
    </source>
</evidence>
<evidence type="ECO:0000256" key="4">
    <source>
        <dbReference type="ARBA" id="ARBA00022490"/>
    </source>
</evidence>
<evidence type="ECO:0000313" key="5">
    <source>
        <dbReference type="EMBL" id="MDX7014046.1"/>
    </source>
</evidence>
<dbReference type="NCBIfam" id="NF033844">
    <property type="entry name" value="small_YqgB"/>
    <property type="match status" value="1"/>
</dbReference>
<protein>
    <recommendedName>
        <fullName evidence="3">Uncharacterized protein YqgB</fullName>
    </recommendedName>
</protein>
<evidence type="ECO:0000256" key="1">
    <source>
        <dbReference type="ARBA" id="ARBA00004496"/>
    </source>
</evidence>
<evidence type="ECO:0000256" key="3">
    <source>
        <dbReference type="ARBA" id="ARBA00018270"/>
    </source>
</evidence>
<proteinExistence type="inferred from homology"/>
<dbReference type="Proteomes" id="UP001279012">
    <property type="component" value="Unassembled WGS sequence"/>
</dbReference>